<dbReference type="InterPro" id="IPR058647">
    <property type="entry name" value="BSH_CzcB-like"/>
</dbReference>
<dbReference type="InterPro" id="IPR050465">
    <property type="entry name" value="UPF0194_transport"/>
</dbReference>
<dbReference type="EMBL" id="VSSQ01000843">
    <property type="protein sequence ID" value="MPM02083.1"/>
    <property type="molecule type" value="Genomic_DNA"/>
</dbReference>
<evidence type="ECO:0000256" key="2">
    <source>
        <dbReference type="ARBA" id="ARBA00023054"/>
    </source>
</evidence>
<evidence type="ECO:0000256" key="3">
    <source>
        <dbReference type="SAM" id="Coils"/>
    </source>
</evidence>
<feature type="domain" description="CzcB-like barrel-sandwich hybrid" evidence="4">
    <location>
        <begin position="38"/>
        <end position="209"/>
    </location>
</feature>
<dbReference type="AlphaFoldDB" id="A0A644WHU2"/>
<sequence length="301" mass="33233">MKTIKYFFAATLLFTAISCGNRNGDTDATGVFEATEIIVSSEATGKILELNVNEGDELKKDQLIAVIDSTQLYLKKLQLEASMKGVRSRNPNVRVQIAAIQQQLETAKTEKMRIENLVNANAANRKQLDDINAQILVLEKQLAAQKETLENTSSGISSESESIEIQIAQIEDQLKKCRILCPIDGTVLVKYAEQGEFAATGKAVLKIADTKTMYMRAYVTADQLPGIKIGQKIKVLAESGKDESREYEGTVTWISDKSEFTPKTVQTQDERANLVYAVKIAVKNDGFLKIGMYGGIIIDKK</sequence>
<dbReference type="GO" id="GO:0030313">
    <property type="term" value="C:cell envelope"/>
    <property type="evidence" value="ECO:0007669"/>
    <property type="project" value="UniProtKB-SubCell"/>
</dbReference>
<dbReference type="Gene3D" id="2.40.50.100">
    <property type="match status" value="1"/>
</dbReference>
<name>A0A644WHU2_9ZZZZ</name>
<dbReference type="PANTHER" id="PTHR32347">
    <property type="entry name" value="EFFLUX SYSTEM COMPONENT YKNX-RELATED"/>
    <property type="match status" value="1"/>
</dbReference>
<comment type="caution">
    <text evidence="5">The sequence shown here is derived from an EMBL/GenBank/DDBJ whole genome shotgun (WGS) entry which is preliminary data.</text>
</comment>
<feature type="coiled-coil region" evidence="3">
    <location>
        <begin position="97"/>
        <end position="148"/>
    </location>
</feature>
<organism evidence="5">
    <name type="scientific">bioreactor metagenome</name>
    <dbReference type="NCBI Taxonomy" id="1076179"/>
    <lineage>
        <taxon>unclassified sequences</taxon>
        <taxon>metagenomes</taxon>
        <taxon>ecological metagenomes</taxon>
    </lineage>
</organism>
<dbReference type="PROSITE" id="PS51257">
    <property type="entry name" value="PROKAR_LIPOPROTEIN"/>
    <property type="match status" value="1"/>
</dbReference>
<dbReference type="PANTHER" id="PTHR32347:SF23">
    <property type="entry name" value="BLL5650 PROTEIN"/>
    <property type="match status" value="1"/>
</dbReference>
<dbReference type="Gene3D" id="2.40.30.170">
    <property type="match status" value="1"/>
</dbReference>
<keyword evidence="2 3" id="KW-0175">Coiled coil</keyword>
<dbReference type="SUPFAM" id="SSF111369">
    <property type="entry name" value="HlyD-like secretion proteins"/>
    <property type="match status" value="1"/>
</dbReference>
<gene>
    <name evidence="5" type="ORF">SDC9_48328</name>
</gene>
<evidence type="ECO:0000313" key="5">
    <source>
        <dbReference type="EMBL" id="MPM02083.1"/>
    </source>
</evidence>
<accession>A0A644WHU2</accession>
<evidence type="ECO:0000256" key="1">
    <source>
        <dbReference type="ARBA" id="ARBA00004196"/>
    </source>
</evidence>
<comment type="subcellular location">
    <subcellularLocation>
        <location evidence="1">Cell envelope</location>
    </subcellularLocation>
</comment>
<evidence type="ECO:0000259" key="4">
    <source>
        <dbReference type="Pfam" id="PF25973"/>
    </source>
</evidence>
<protein>
    <recommendedName>
        <fullName evidence="4">CzcB-like barrel-sandwich hybrid domain-containing protein</fullName>
    </recommendedName>
</protein>
<proteinExistence type="predicted"/>
<reference evidence="5" key="1">
    <citation type="submission" date="2019-08" db="EMBL/GenBank/DDBJ databases">
        <authorList>
            <person name="Kucharzyk K."/>
            <person name="Murdoch R.W."/>
            <person name="Higgins S."/>
            <person name="Loffler F."/>
        </authorList>
    </citation>
    <scope>NUCLEOTIDE SEQUENCE</scope>
</reference>
<dbReference type="Pfam" id="PF25973">
    <property type="entry name" value="BSH_CzcB"/>
    <property type="match status" value="1"/>
</dbReference>